<gene>
    <name evidence="1" type="ORF">SAMN05216333_1258</name>
</gene>
<evidence type="ECO:0000313" key="2">
    <source>
        <dbReference type="Proteomes" id="UP000198814"/>
    </source>
</evidence>
<dbReference type="EMBL" id="FODO01000025">
    <property type="protein sequence ID" value="SEO90725.1"/>
    <property type="molecule type" value="Genomic_DNA"/>
</dbReference>
<dbReference type="STRING" id="42354.SAMN05216333_1258"/>
<accession>A0A1H8TIT0</accession>
<evidence type="ECO:0000313" key="1">
    <source>
        <dbReference type="EMBL" id="SEO90725.1"/>
    </source>
</evidence>
<dbReference type="AlphaFoldDB" id="A0A1H8TIT0"/>
<name>A0A1H8TIT0_9PROT</name>
<organism evidence="1 2">
    <name type="scientific">Nitrosomonas oligotropha</name>
    <dbReference type="NCBI Taxonomy" id="42354"/>
    <lineage>
        <taxon>Bacteria</taxon>
        <taxon>Pseudomonadati</taxon>
        <taxon>Pseudomonadota</taxon>
        <taxon>Betaproteobacteria</taxon>
        <taxon>Nitrosomonadales</taxon>
        <taxon>Nitrosomonadaceae</taxon>
        <taxon>Nitrosomonas</taxon>
    </lineage>
</organism>
<dbReference type="Proteomes" id="UP000198814">
    <property type="component" value="Unassembled WGS sequence"/>
</dbReference>
<protein>
    <submittedName>
        <fullName evidence="1">Uncharacterized protein</fullName>
    </submittedName>
</protein>
<keyword evidence="2" id="KW-1185">Reference proteome</keyword>
<dbReference type="OrthoDB" id="6400153at2"/>
<reference evidence="2" key="1">
    <citation type="submission" date="2016-10" db="EMBL/GenBank/DDBJ databases">
        <authorList>
            <person name="Varghese N."/>
            <person name="Submissions S."/>
        </authorList>
    </citation>
    <scope>NUCLEOTIDE SEQUENCE [LARGE SCALE GENOMIC DNA]</scope>
    <source>
        <strain evidence="2">Nm76</strain>
    </source>
</reference>
<dbReference type="RefSeq" id="WP_090321504.1">
    <property type="nucleotide sequence ID" value="NZ_FNOE01000028.1"/>
</dbReference>
<proteinExistence type="predicted"/>
<sequence length="159" mass="17833">MKFDEFFTESERLKINLRINRDSPKAPLLLSNEALFHLPFLAMVVLMLSSVSRKPKVHELGQLVGECLEKTLSGFKGSAQDIGWSSNLRVRTVKALTFLELTHLVTIDQNTKTITATPTGRKIIEGAISGTTNLAITLQHIERTYRNIAAERQIELELS</sequence>